<name>A0A0E0JID1_ORYPU</name>
<protein>
    <submittedName>
        <fullName evidence="14">Uncharacterized protein</fullName>
    </submittedName>
</protein>
<dbReference type="Gene3D" id="1.10.8.430">
    <property type="entry name" value="Helical domain of apoptotic protease-activating factors"/>
    <property type="match status" value="2"/>
</dbReference>
<evidence type="ECO:0000256" key="7">
    <source>
        <dbReference type="ARBA" id="ARBA00023054"/>
    </source>
</evidence>
<evidence type="ECO:0000256" key="5">
    <source>
        <dbReference type="ARBA" id="ARBA00022821"/>
    </source>
</evidence>
<evidence type="ECO:0000259" key="12">
    <source>
        <dbReference type="Pfam" id="PF23598"/>
    </source>
</evidence>
<dbReference type="Gene3D" id="1.20.5.4130">
    <property type="match status" value="1"/>
</dbReference>
<dbReference type="GO" id="GO:0042742">
    <property type="term" value="P:defense response to bacterium"/>
    <property type="evidence" value="ECO:0007669"/>
    <property type="project" value="UniProtKB-ARBA"/>
</dbReference>
<dbReference type="Gene3D" id="3.40.50.300">
    <property type="entry name" value="P-loop containing nucleotide triphosphate hydrolases"/>
    <property type="match status" value="2"/>
</dbReference>
<evidence type="ECO:0000256" key="6">
    <source>
        <dbReference type="ARBA" id="ARBA00022840"/>
    </source>
</evidence>
<keyword evidence="6" id="KW-0067">ATP-binding</keyword>
<dbReference type="InterPro" id="IPR057135">
    <property type="entry name" value="At4g27190-like_LRR"/>
</dbReference>
<feature type="domain" description="R13L1/DRL21-like LRR repeat region" evidence="13">
    <location>
        <begin position="693"/>
        <end position="815"/>
    </location>
</feature>
<evidence type="ECO:0000259" key="9">
    <source>
        <dbReference type="Pfam" id="PF18052"/>
    </source>
</evidence>
<dbReference type="InterPro" id="IPR027417">
    <property type="entry name" value="P-loop_NTPase"/>
</dbReference>
<evidence type="ECO:0000313" key="15">
    <source>
        <dbReference type="Proteomes" id="UP000026962"/>
    </source>
</evidence>
<dbReference type="EnsemblPlants" id="OPUNC01G14920.2">
    <property type="protein sequence ID" value="OPUNC01G14920.2"/>
    <property type="gene ID" value="OPUNC01G14920"/>
</dbReference>
<keyword evidence="15" id="KW-1185">Reference proteome</keyword>
<evidence type="ECO:0000256" key="4">
    <source>
        <dbReference type="ARBA" id="ARBA00022741"/>
    </source>
</evidence>
<dbReference type="Gramene" id="OPUNC01G14920.2">
    <property type="protein sequence ID" value="OPUNC01G14920.2"/>
    <property type="gene ID" value="OPUNC01G14920"/>
</dbReference>
<dbReference type="Pfam" id="PF18052">
    <property type="entry name" value="Rx_N"/>
    <property type="match status" value="1"/>
</dbReference>
<dbReference type="SUPFAM" id="SSF52540">
    <property type="entry name" value="P-loop containing nucleoside triphosphate hydrolases"/>
    <property type="match status" value="2"/>
</dbReference>
<evidence type="ECO:0000259" key="10">
    <source>
        <dbReference type="Pfam" id="PF23247"/>
    </source>
</evidence>
<keyword evidence="4" id="KW-0547">Nucleotide-binding</keyword>
<dbReference type="GO" id="GO:0005524">
    <property type="term" value="F:ATP binding"/>
    <property type="evidence" value="ECO:0007669"/>
    <property type="project" value="UniProtKB-KW"/>
</dbReference>
<dbReference type="PRINTS" id="PR00364">
    <property type="entry name" value="DISEASERSIST"/>
</dbReference>
<dbReference type="Pfam" id="PF23559">
    <property type="entry name" value="WHD_DRP"/>
    <property type="match status" value="2"/>
</dbReference>
<feature type="domain" description="Disease resistance R13L4/SHOC-2-like LRR" evidence="12">
    <location>
        <begin position="1632"/>
        <end position="1887"/>
    </location>
</feature>
<dbReference type="InterPro" id="IPR032675">
    <property type="entry name" value="LRR_dom_sf"/>
</dbReference>
<dbReference type="PANTHER" id="PTHR36766">
    <property type="entry name" value="PLANT BROAD-SPECTRUM MILDEW RESISTANCE PROTEIN RPW8"/>
    <property type="match status" value="1"/>
</dbReference>
<dbReference type="InterPro" id="IPR002182">
    <property type="entry name" value="NB-ARC"/>
</dbReference>
<dbReference type="Pfam" id="PF23247">
    <property type="entry name" value="LRR_RPS2"/>
    <property type="match status" value="1"/>
</dbReference>
<feature type="domain" description="Disease resistance N-terminal" evidence="9">
    <location>
        <begin position="14"/>
        <end position="98"/>
    </location>
</feature>
<dbReference type="GO" id="GO:0002758">
    <property type="term" value="P:innate immune response-activating signaling pathway"/>
    <property type="evidence" value="ECO:0007669"/>
    <property type="project" value="UniProtKB-ARBA"/>
</dbReference>
<evidence type="ECO:0000256" key="2">
    <source>
        <dbReference type="ARBA" id="ARBA00022614"/>
    </source>
</evidence>
<feature type="domain" description="NB-ARC" evidence="8">
    <location>
        <begin position="1326"/>
        <end position="1464"/>
    </location>
</feature>
<evidence type="ECO:0000313" key="14">
    <source>
        <dbReference type="EnsemblPlants" id="OPUNC01G14920.2"/>
    </source>
</evidence>
<dbReference type="GO" id="GO:0043531">
    <property type="term" value="F:ADP binding"/>
    <property type="evidence" value="ECO:0007669"/>
    <property type="project" value="InterPro"/>
</dbReference>
<organism evidence="14">
    <name type="scientific">Oryza punctata</name>
    <name type="common">Red rice</name>
    <dbReference type="NCBI Taxonomy" id="4537"/>
    <lineage>
        <taxon>Eukaryota</taxon>
        <taxon>Viridiplantae</taxon>
        <taxon>Streptophyta</taxon>
        <taxon>Embryophyta</taxon>
        <taxon>Tracheophyta</taxon>
        <taxon>Spermatophyta</taxon>
        <taxon>Magnoliopsida</taxon>
        <taxon>Liliopsida</taxon>
        <taxon>Poales</taxon>
        <taxon>Poaceae</taxon>
        <taxon>BOP clade</taxon>
        <taxon>Oryzoideae</taxon>
        <taxon>Oryzeae</taxon>
        <taxon>Oryzinae</taxon>
        <taxon>Oryza</taxon>
    </lineage>
</organism>
<keyword evidence="7" id="KW-0175">Coiled coil</keyword>
<dbReference type="PANTHER" id="PTHR36766:SF55">
    <property type="entry name" value="OS11G0492900 PROTEIN"/>
    <property type="match status" value="1"/>
</dbReference>
<dbReference type="Gene3D" id="3.80.10.10">
    <property type="entry name" value="Ribonuclease Inhibitor"/>
    <property type="match status" value="5"/>
</dbReference>
<evidence type="ECO:0000256" key="1">
    <source>
        <dbReference type="ARBA" id="ARBA00008894"/>
    </source>
</evidence>
<dbReference type="Proteomes" id="UP000026962">
    <property type="component" value="Chromosome 1"/>
</dbReference>
<dbReference type="InterPro" id="IPR042197">
    <property type="entry name" value="Apaf_helical"/>
</dbReference>
<dbReference type="InterPro" id="IPR056789">
    <property type="entry name" value="LRR_R13L1-DRL21"/>
</dbReference>
<dbReference type="eggNOG" id="KOG4658">
    <property type="taxonomic scope" value="Eukaryota"/>
</dbReference>
<dbReference type="InterPro" id="IPR036388">
    <property type="entry name" value="WH-like_DNA-bd_sf"/>
</dbReference>
<accession>A0A0E0JID1</accession>
<feature type="domain" description="NB-ARC" evidence="8">
    <location>
        <begin position="180"/>
        <end position="329"/>
    </location>
</feature>
<evidence type="ECO:0000259" key="8">
    <source>
        <dbReference type="Pfam" id="PF00931"/>
    </source>
</evidence>
<evidence type="ECO:0000256" key="3">
    <source>
        <dbReference type="ARBA" id="ARBA00022737"/>
    </source>
</evidence>
<feature type="domain" description="Disease resistance protein winged helix" evidence="11">
    <location>
        <begin position="425"/>
        <end position="508"/>
    </location>
</feature>
<feature type="domain" description="Disease resistance protein At4g27190-like leucine-rich repeats" evidence="10">
    <location>
        <begin position="975"/>
        <end position="1072"/>
    </location>
</feature>
<keyword evidence="2" id="KW-0433">Leucine-rich repeat</keyword>
<keyword evidence="3" id="KW-0677">Repeat</keyword>
<dbReference type="Pfam" id="PF23598">
    <property type="entry name" value="LRR_14"/>
    <property type="match status" value="1"/>
</dbReference>
<keyword evidence="5" id="KW-0611">Plant defense</keyword>
<dbReference type="InterPro" id="IPR055414">
    <property type="entry name" value="LRR_R13L4/SHOC2-like"/>
</dbReference>
<evidence type="ECO:0000259" key="13">
    <source>
        <dbReference type="Pfam" id="PF25019"/>
    </source>
</evidence>
<dbReference type="STRING" id="4537.A0A0E0JID1"/>
<reference evidence="14" key="2">
    <citation type="submission" date="2018-05" db="EMBL/GenBank/DDBJ databases">
        <title>OpunRS2 (Oryza punctata Reference Sequence Version 2).</title>
        <authorList>
            <person name="Zhang J."/>
            <person name="Kudrna D."/>
            <person name="Lee S."/>
            <person name="Talag J."/>
            <person name="Welchert J."/>
            <person name="Wing R.A."/>
        </authorList>
    </citation>
    <scope>NUCLEOTIDE SEQUENCE [LARGE SCALE GENOMIC DNA]</scope>
</reference>
<dbReference type="OMA" id="GSHELAC"/>
<dbReference type="GO" id="GO:0009626">
    <property type="term" value="P:plant-type hypersensitive response"/>
    <property type="evidence" value="ECO:0007669"/>
    <property type="project" value="UniProtKB-ARBA"/>
</dbReference>
<dbReference type="FunFam" id="1.10.10.10:FF:000322">
    <property type="entry name" value="Probable disease resistance protein At1g63360"/>
    <property type="match status" value="1"/>
</dbReference>
<dbReference type="InterPro" id="IPR041118">
    <property type="entry name" value="Rx_N"/>
</dbReference>
<dbReference type="SUPFAM" id="SSF52058">
    <property type="entry name" value="L domain-like"/>
    <property type="match status" value="3"/>
</dbReference>
<feature type="domain" description="Disease resistance protein winged helix" evidence="11">
    <location>
        <begin position="1559"/>
        <end position="1616"/>
    </location>
</feature>
<dbReference type="InterPro" id="IPR058922">
    <property type="entry name" value="WHD_DRP"/>
</dbReference>
<evidence type="ECO:0000259" key="11">
    <source>
        <dbReference type="Pfam" id="PF23559"/>
    </source>
</evidence>
<dbReference type="Gene3D" id="1.10.10.10">
    <property type="entry name" value="Winged helix-like DNA-binding domain superfamily/Winged helix DNA-binding domain"/>
    <property type="match status" value="2"/>
</dbReference>
<dbReference type="Pfam" id="PF25019">
    <property type="entry name" value="LRR_R13L1-DRL21"/>
    <property type="match status" value="1"/>
</dbReference>
<sequence length="2126" mass="241510">MADLVTSMVIGPLVSMVKEKASSYLLEQYKVMEGMEEQHEILKRKLPAILDVITDAEEQATHREGAKAWLEALKKVAYEANDIFDEFKYEALRREAKKNGHYTKLGIDAVKLFPTHNRIVFRYRMTNKLRRIVQFIEVLVAEMNAFGFKYQRQALPSKQWRQTDSIIDYSEKDIIERSREAEKQNIVTSLIENNDIMVLPIVGMGGLGKTTFAKLIYNEPQIKEHFQLNRWVCVSDEFDLSEIASKISMTTNEKDCDNVLQKLQQEVSGKRFLLVLDDVWNRDVDKWSKLKTCLQQGAAGSVILTTTRLAEVAQIMGTVQAHNLTTLDKRFLREIIERRAFYLQKEKPSKLVDMVDKFVDRCAGSPLAARAIGSVLSNKTTPKEWSTLLSKSIIFDNDSEILPILKLSYDDLPSQMKLCFAFCAIFPKDYEIDVEMLVKLWMANDFIPSENGVGLEKVGNRIFNELARRSFFQDVDETSLFRRDKFRRDKLCQFRKTCKIHDLMHDIALYVMREECVTVTGRPNSIQPLKDSSRHLFSSYHRMNTLLDAFLEKRILPLRTVMFFGQLDGFPQHLLKYNSLRALCIPNFHGRSCLIRAKHLHHLRYLNLSQSWNMERLPEEISILYNLQTLDLSDCWSLRCLPKNMKYMTSLRHLYTQGCTDLECMPPELRKVTALQTLTYFVVGNSSGCSNVGEIHDLNLGGELELGKLENANEEQAIAANIKEKVDLTHLCFKWSDDIEKDPEHYQNVLGALRPHAKLQLLKVQSYKGVNFPTWMTDVCTFMNLTEIHLVDCPLCMEIPKFWQLPALEVLHLTGLNKLQSLCSGASDVIMCSAFQKLKKLKLQHLKSLKRWGTMVGKLGDVVIFPLLEDIHIKNCPELTVIPEAPNIGTLKLEENKPRLSLLVVGSRYMSSLSKMELSIHDIEAALTPDQSSVETLDDKDIWNNVASVTEMKLDGCNMFFSTTPSKPTVGLWKWCKHLQKLEIKSCDVLIHWPQREFQSLESLNELTVESCKNLKGIMPVDAEPIQGIGQLLPRLKSLRIRSCQELTEIFNLPRSLKTIDICRCPRLKSIYGKQEDSESGSAHAEQLTTLSAAVEHLLPCLELLNIGHCDSLAKVPDLPPSLQILHMYNCPNVQFLSGKLDALDYLYISDCKNLRSLGSCLGNLPSLTSLSIYRCKSLASLPDGPGTYSSLETLVIKYCPAIKSLPGRLQQRLDSLEVKDLSHMHSSDPREVNPINTVVASMVVGPMLSMLKEKASSYLLEKYKVMEGMEAQHKILKRKLPAILDVISDTEKEQRPGLRISRQWSMRRMKSSTSSIYCSTNLPITIVPIVGMGGMGKTTLAQLVYNDPEIQKHFQLLLWVCVSENFDLDSLAKSIVEADTKRKNGDEEMRDSPLDRLRKLVSEKRFLLVLDDVWNREADKWEKLKSCLQHGCSGSVVLTTTREKGIARIMGTVEAYDLTALKDNFIEEITKSRAFSQQGSKQTELVEMVGEVVKKCAGSPLAATALGSVLRTKTSVDEWKAVLSRSNCSEESGILPILKLSYNDLSSPMKQCFAFCAVFPKDYEIDVGKLIQLWIANDLIPKYQGVHLETIGNQIFNELVSRLTCKIHDLMHDVAQSIMGKECVSITEDSGKRELFPHLSNYSSLKALKLHLSTIQFPLKPKHVHHLRYLDLSGSYIKELPEDITILYNLRTLNLSGCQYLDRLPREMRYMTALNHLYTDGCPKLKGMPQDLGELTCLQTLSCFVVGTSSDSCNVRELRHLNLGGKLELLHLENVTEADAEAASLGDKMQLEELALSCAIDGEEEQGQCDKVLESLKPHDGLKTFKYIFLPRLHFPGMGGKPQKFPPLSHVPALQVLHLYRLERLQCLCSGGKSFTFPKLKELELDGLVDFERWCEIDWIQGELIIFPQLEKLFIRKCKVTALPKAAQLVESQSGDNMLAHSAFPALKVLKLKELGSFQRWETVERIKGRQIIFPQLEELVIESCPQLTALPEAPLLGQSFSGHYAFTYSAFPVLKVLELNDLRSFCSWEGFEGNQSNMLSFPQLEILVIYCHVLLPFKKPETILNGHLKNSSPALQTLLSDVYIYGPFQHLAKYSSVRAQKINQGRGSFLLKPKHLHHQRYLDL</sequence>
<dbReference type="Pfam" id="PF00931">
    <property type="entry name" value="NB-ARC"/>
    <property type="match status" value="2"/>
</dbReference>
<dbReference type="HOGENOM" id="CLU_000837_8_9_1"/>
<comment type="similarity">
    <text evidence="1">Belongs to the disease resistance NB-LRR family.</text>
</comment>
<proteinExistence type="inferred from homology"/>
<reference evidence="14" key="1">
    <citation type="submission" date="2015-04" db="UniProtKB">
        <authorList>
            <consortium name="EnsemblPlants"/>
        </authorList>
    </citation>
    <scope>IDENTIFICATION</scope>
</reference>